<dbReference type="InterPro" id="IPR036513">
    <property type="entry name" value="STAS_dom_sf"/>
</dbReference>
<comment type="caution">
    <text evidence="1">The sequence shown here is derived from an EMBL/GenBank/DDBJ whole genome shotgun (WGS) entry which is preliminary data.</text>
</comment>
<sequence length="132" mass="14851">MLRTQSIEEFATHLHGVYGFRVKGEISSKDLEDMAERMNQVFDRMDKVDMLVSFENDEGAELGAGLNVEVIKAQFRALTSVRNYCVAYAPESAKSLIEFFDNILPVKARAFGSEHNALEHLRAQEPLTKKAA</sequence>
<dbReference type="InterPro" id="IPR038396">
    <property type="entry name" value="SpoIIAA-like_sf"/>
</dbReference>
<organism evidence="1 2">
    <name type="scientific">Congregibacter litoralis KT71</name>
    <dbReference type="NCBI Taxonomy" id="314285"/>
    <lineage>
        <taxon>Bacteria</taxon>
        <taxon>Pseudomonadati</taxon>
        <taxon>Pseudomonadota</taxon>
        <taxon>Gammaproteobacteria</taxon>
        <taxon>Cellvibrionales</taxon>
        <taxon>Halieaceae</taxon>
        <taxon>Congregibacter</taxon>
    </lineage>
</organism>
<dbReference type="Proteomes" id="UP000019205">
    <property type="component" value="Chromosome"/>
</dbReference>
<dbReference type="AlphaFoldDB" id="A4A4V2"/>
<dbReference type="SUPFAM" id="SSF52091">
    <property type="entry name" value="SpoIIaa-like"/>
    <property type="match status" value="1"/>
</dbReference>
<dbReference type="EMBL" id="AAOA02000003">
    <property type="protein sequence ID" value="EAQ98823.2"/>
    <property type="molecule type" value="Genomic_DNA"/>
</dbReference>
<dbReference type="RefSeq" id="WP_023660195.1">
    <property type="nucleotide sequence ID" value="NZ_CM002299.1"/>
</dbReference>
<evidence type="ECO:0000313" key="1">
    <source>
        <dbReference type="EMBL" id="EAQ98823.2"/>
    </source>
</evidence>
<dbReference type="Gene3D" id="3.40.50.10600">
    <property type="entry name" value="SpoIIaa-like domains"/>
    <property type="match status" value="1"/>
</dbReference>
<protein>
    <recommendedName>
        <fullName evidence="3">SpoIIAA-like protein</fullName>
    </recommendedName>
</protein>
<reference evidence="1 2" key="1">
    <citation type="journal article" date="2007" name="Proc. Natl. Acad. Sci. U.S.A.">
        <title>Characterization of a marine gammaproteobacterium capable of aerobic anoxygenic photosynthesis.</title>
        <authorList>
            <person name="Fuchs B.M."/>
            <person name="Spring S."/>
            <person name="Teeling H."/>
            <person name="Quast C."/>
            <person name="Wulf J."/>
            <person name="Schattenhofer M."/>
            <person name="Yan S."/>
            <person name="Ferriera S."/>
            <person name="Johnson J."/>
            <person name="Glockner F.O."/>
            <person name="Amann R."/>
        </authorList>
    </citation>
    <scope>NUCLEOTIDE SEQUENCE [LARGE SCALE GENOMIC DNA]</scope>
    <source>
        <strain evidence="1">KT71</strain>
    </source>
</reference>
<dbReference type="STRING" id="314285.KT71_09357"/>
<dbReference type="Pfam" id="PF11964">
    <property type="entry name" value="SpoIIAA-like"/>
    <property type="match status" value="1"/>
</dbReference>
<dbReference type="HOGENOM" id="CLU_1915526_0_0_6"/>
<evidence type="ECO:0008006" key="3">
    <source>
        <dbReference type="Google" id="ProtNLM"/>
    </source>
</evidence>
<reference evidence="1 2" key="2">
    <citation type="journal article" date="2009" name="PLoS ONE">
        <title>The photosynthetic apparatus and its regulation in the aerobic gammaproteobacterium Congregibacter litoralis gen. nov., sp. nov.</title>
        <authorList>
            <person name="Spring S."/>
            <person name="Lunsdorf H."/>
            <person name="Fuchs B.M."/>
            <person name="Tindall B.J."/>
        </authorList>
    </citation>
    <scope>NUCLEOTIDE SEQUENCE [LARGE SCALE GENOMIC DNA]</scope>
    <source>
        <strain evidence="1">KT71</strain>
    </source>
</reference>
<keyword evidence="2" id="KW-1185">Reference proteome</keyword>
<name>A4A4V2_9GAMM</name>
<accession>A4A4V2</accession>
<gene>
    <name evidence="1" type="ORF">KT71_09357</name>
</gene>
<evidence type="ECO:0000313" key="2">
    <source>
        <dbReference type="Proteomes" id="UP000019205"/>
    </source>
</evidence>
<proteinExistence type="predicted"/>
<dbReference type="InterPro" id="IPR021866">
    <property type="entry name" value="SpoIIAA-like"/>
</dbReference>